<dbReference type="AlphaFoldDB" id="A0A1H9JF87"/>
<dbReference type="RefSeq" id="WP_089746258.1">
    <property type="nucleotide sequence ID" value="NZ_FOGF01000008.1"/>
</dbReference>
<dbReference type="EMBL" id="FOGF01000008">
    <property type="protein sequence ID" value="SEQ85448.1"/>
    <property type="molecule type" value="Genomic_DNA"/>
</dbReference>
<name>A0A1H9JF87_9LACT</name>
<keyword evidence="2" id="KW-1185">Reference proteome</keyword>
<evidence type="ECO:0000313" key="1">
    <source>
        <dbReference type="EMBL" id="SEQ85448.1"/>
    </source>
</evidence>
<accession>A0A1H9JF87</accession>
<reference evidence="1 2" key="1">
    <citation type="submission" date="2016-10" db="EMBL/GenBank/DDBJ databases">
        <authorList>
            <person name="de Groot N.N."/>
        </authorList>
    </citation>
    <scope>NUCLEOTIDE SEQUENCE [LARGE SCALE GENOMIC DNA]</scope>
    <source>
        <strain evidence="1 2">DSM 15827</strain>
    </source>
</reference>
<evidence type="ECO:0000313" key="2">
    <source>
        <dbReference type="Proteomes" id="UP000198556"/>
    </source>
</evidence>
<sequence length="67" mass="8042">MAIRVKKEDLFKREKVEVPKDIKKQAELEDYELDNIGDCFIMMPKLTSELEDEKKIKNNIKKEWLES</sequence>
<protein>
    <submittedName>
        <fullName evidence="1">Uncharacterized protein</fullName>
    </submittedName>
</protein>
<dbReference type="OrthoDB" id="16586at186828"/>
<proteinExistence type="predicted"/>
<dbReference type="Proteomes" id="UP000198556">
    <property type="component" value="Unassembled WGS sequence"/>
</dbReference>
<gene>
    <name evidence="1" type="ORF">SAMN05421767_10873</name>
</gene>
<organism evidence="1 2">
    <name type="scientific">Granulicatella balaenopterae</name>
    <dbReference type="NCBI Taxonomy" id="137733"/>
    <lineage>
        <taxon>Bacteria</taxon>
        <taxon>Bacillati</taxon>
        <taxon>Bacillota</taxon>
        <taxon>Bacilli</taxon>
        <taxon>Lactobacillales</taxon>
        <taxon>Carnobacteriaceae</taxon>
        <taxon>Granulicatella</taxon>
    </lineage>
</organism>